<protein>
    <submittedName>
        <fullName evidence="2">Uncharacterized protein</fullName>
    </submittedName>
</protein>
<feature type="region of interest" description="Disordered" evidence="1">
    <location>
        <begin position="1"/>
        <end position="52"/>
    </location>
</feature>
<evidence type="ECO:0000313" key="2">
    <source>
        <dbReference type="EMBL" id="ASO19836.1"/>
    </source>
</evidence>
<accession>A0A221W235</accession>
<dbReference type="EMBL" id="CP022521">
    <property type="protein sequence ID" value="ASO19836.1"/>
    <property type="molecule type" value="Genomic_DNA"/>
</dbReference>
<proteinExistence type="predicted"/>
<dbReference type="KEGG" id="ahg:AHOG_10965"/>
<evidence type="ECO:0000256" key="1">
    <source>
        <dbReference type="SAM" id="MobiDB-lite"/>
    </source>
</evidence>
<feature type="compositionally biased region" description="Basic and acidic residues" evidence="1">
    <location>
        <begin position="137"/>
        <end position="155"/>
    </location>
</feature>
<dbReference type="AlphaFoldDB" id="A0A221W235"/>
<feature type="region of interest" description="Disordered" evidence="1">
    <location>
        <begin position="126"/>
        <end position="155"/>
    </location>
</feature>
<reference evidence="2 3" key="1">
    <citation type="submission" date="2017-07" db="EMBL/GenBank/DDBJ databases">
        <title>Complete genome sequence of Actinoalloteichus hoggarensis DSM 45943, type strain of Actinoalloteichus hoggarensis.</title>
        <authorList>
            <person name="Ruckert C."/>
            <person name="Nouioui I."/>
            <person name="Willmese J."/>
            <person name="van Wezel G."/>
            <person name="Klenk H.-P."/>
            <person name="Kalinowski J."/>
            <person name="Zotchev S.B."/>
        </authorList>
    </citation>
    <scope>NUCLEOTIDE SEQUENCE [LARGE SCALE GENOMIC DNA]</scope>
    <source>
        <strain evidence="2 3">DSM 45943</strain>
    </source>
</reference>
<evidence type="ECO:0000313" key="3">
    <source>
        <dbReference type="Proteomes" id="UP000204221"/>
    </source>
</evidence>
<organism evidence="2 3">
    <name type="scientific">Actinoalloteichus hoggarensis</name>
    <dbReference type="NCBI Taxonomy" id="1470176"/>
    <lineage>
        <taxon>Bacteria</taxon>
        <taxon>Bacillati</taxon>
        <taxon>Actinomycetota</taxon>
        <taxon>Actinomycetes</taxon>
        <taxon>Pseudonocardiales</taxon>
        <taxon>Pseudonocardiaceae</taxon>
        <taxon>Actinoalloteichus</taxon>
    </lineage>
</organism>
<name>A0A221W235_9PSEU</name>
<gene>
    <name evidence="2" type="ORF">AHOG_10965</name>
</gene>
<feature type="compositionally biased region" description="Basic and acidic residues" evidence="1">
    <location>
        <begin position="248"/>
        <end position="262"/>
    </location>
</feature>
<feature type="region of interest" description="Disordered" evidence="1">
    <location>
        <begin position="238"/>
        <end position="313"/>
    </location>
</feature>
<keyword evidence="3" id="KW-1185">Reference proteome</keyword>
<dbReference type="Proteomes" id="UP000204221">
    <property type="component" value="Chromosome"/>
</dbReference>
<sequence length="369" mass="39879">MVSHPVAGGRDGLDDAEVAQSPHRRISGLGGRDDPRDAGVLPPQDRSHERAPVDRAVGVAEQTHPACRLGQIHDGRSQTEVLPAHVREVVHPSPRRGQVPVEQGRRAESRAEIAIHRVPGREIVMADDLGAPGGRSARGEVVERPNEPSERGETPVRHDRVLVRRGPGDVALDDGQRLATPLVEPEESRGARPAPSFRIARQLVGELGIGPGPAYRVADADDVGDETTRQKFFTHSHGIPAHLPRLPPTRDDDGHGVDDARHGRTPSAVAPGGLPPEPVGGPRRPTRRCPAMRWSTPGRTPRARRARATRDQRRRAVRVRSAVPRQPVHGLAHVRLQAAQQQFLVARLDGVDQAAMLVDGVPGMAGRTL</sequence>
<feature type="compositionally biased region" description="Basic residues" evidence="1">
    <location>
        <begin position="301"/>
        <end position="313"/>
    </location>
</feature>